<sequence>MSGNKFGFICYDCSVSTDVDIHRANGLCIDDKKLFVKRASFEQESKSKINVYGNDTDVSRNFDGHLENNFSKKTSNSGAPSAFNLKGAFTGNGKSFARVVKGDTNDRVAKGRDAKTLNFEPVGNDWLNRSTVAKLHKLIATEDLEIEFRNQKVEGSLVRAMGAASLERIVGVKCFGVPLRLWCLNTCKKIGEIWGEFISIDEDTTDMTSFVNGRVLIATKKDFIDEWINIQANNREYRGRVQEEPYVRKLQLSRIADQILDFSVEVENNEVEASNASLANKCDLSSGIGSTQVGVVDLN</sequence>
<protein>
    <submittedName>
        <fullName evidence="1">Uncharacterized protein</fullName>
    </submittedName>
</protein>
<keyword evidence="2" id="KW-1185">Reference proteome</keyword>
<gene>
    <name evidence="1" type="ORF">Vadar_031428</name>
</gene>
<dbReference type="EMBL" id="CM037157">
    <property type="protein sequence ID" value="KAH7850345.1"/>
    <property type="molecule type" value="Genomic_DNA"/>
</dbReference>
<accession>A0ACB7Y9U1</accession>
<comment type="caution">
    <text evidence="1">The sequence shown here is derived from an EMBL/GenBank/DDBJ whole genome shotgun (WGS) entry which is preliminary data.</text>
</comment>
<reference evidence="1 2" key="1">
    <citation type="journal article" date="2021" name="Hortic Res">
        <title>High-quality reference genome and annotation aids understanding of berry development for evergreen blueberry (Vaccinium darrowii).</title>
        <authorList>
            <person name="Yu J."/>
            <person name="Hulse-Kemp A.M."/>
            <person name="Babiker E."/>
            <person name="Staton M."/>
        </authorList>
    </citation>
    <scope>NUCLEOTIDE SEQUENCE [LARGE SCALE GENOMIC DNA]</scope>
    <source>
        <strain evidence="2">cv. NJ 8807/NJ 8810</strain>
        <tissue evidence="1">Young leaf</tissue>
    </source>
</reference>
<organism evidence="1 2">
    <name type="scientific">Vaccinium darrowii</name>
    <dbReference type="NCBI Taxonomy" id="229202"/>
    <lineage>
        <taxon>Eukaryota</taxon>
        <taxon>Viridiplantae</taxon>
        <taxon>Streptophyta</taxon>
        <taxon>Embryophyta</taxon>
        <taxon>Tracheophyta</taxon>
        <taxon>Spermatophyta</taxon>
        <taxon>Magnoliopsida</taxon>
        <taxon>eudicotyledons</taxon>
        <taxon>Gunneridae</taxon>
        <taxon>Pentapetalae</taxon>
        <taxon>asterids</taxon>
        <taxon>Ericales</taxon>
        <taxon>Ericaceae</taxon>
        <taxon>Vaccinioideae</taxon>
        <taxon>Vaccinieae</taxon>
        <taxon>Vaccinium</taxon>
    </lineage>
</organism>
<evidence type="ECO:0000313" key="1">
    <source>
        <dbReference type="EMBL" id="KAH7850345.1"/>
    </source>
</evidence>
<dbReference type="Proteomes" id="UP000828048">
    <property type="component" value="Chromosome 7"/>
</dbReference>
<proteinExistence type="predicted"/>
<evidence type="ECO:0000313" key="2">
    <source>
        <dbReference type="Proteomes" id="UP000828048"/>
    </source>
</evidence>
<name>A0ACB7Y9U1_9ERIC</name>